<dbReference type="GO" id="GO:0042795">
    <property type="term" value="P:snRNA transcription by RNA polymerase II"/>
    <property type="evidence" value="ECO:0007669"/>
    <property type="project" value="TreeGrafter"/>
</dbReference>
<dbReference type="InterPro" id="IPR001005">
    <property type="entry name" value="SANT/Myb"/>
</dbReference>
<dbReference type="Pfam" id="PF13921">
    <property type="entry name" value="Myb_DNA-bind_6"/>
    <property type="match status" value="2"/>
</dbReference>
<keyword evidence="1" id="KW-0805">Transcription regulation</keyword>
<keyword evidence="2" id="KW-0238">DNA-binding</keyword>
<dbReference type="AlphaFoldDB" id="B7GDP5"/>
<evidence type="ECO:0000259" key="6">
    <source>
        <dbReference type="PROSITE" id="PS51294"/>
    </source>
</evidence>
<keyword evidence="4" id="KW-0539">Nucleus</keyword>
<sequence length="396" mass="45379">MVHRQPTVPTYDAQPLTDAFTANRRLQYAVLRNLRELALQKANNRAQAAKLTAQASRRRMEALCVPAVIGNPYRHSIWKNRGFFTGPDGSTPPPNPDTLKRRKLEQESFYYHLQPPWSSKESNTLSSIVQHLRIESTTEEAIIEGQEQQIDFLQVAEQLQQQRVKNVSLSSSLPKTALPRTAEECRVHYEQLIRKRDMITKAELQRIVEQVEAASKTPDWFAIGKELSTATKQRTGWECFLAYQNMLRQSCQSSTIVFTAEQDELLLKYVAAMGPQLVLDGSQVAYMAANIAPDKPRSKIFKRLNTSLLNPKLKHDAWSDEEERKLAIVMKMYKSSPGNDLHQLVYHLPGRSMKSVVDKWHRTLNPVYSTIPFTAAEDEALLQAARQEESRERRRH</sequence>
<dbReference type="eggNOG" id="ENOG502SZFH">
    <property type="taxonomic scope" value="Eukaryota"/>
</dbReference>
<feature type="domain" description="HTH myb-type" evidence="6">
    <location>
        <begin position="310"/>
        <end position="368"/>
    </location>
</feature>
<dbReference type="GeneID" id="7199063"/>
<dbReference type="SUPFAM" id="SSF46689">
    <property type="entry name" value="Homeodomain-like"/>
    <property type="match status" value="2"/>
</dbReference>
<reference evidence="8" key="2">
    <citation type="submission" date="2008-08" db="EMBL/GenBank/DDBJ databases">
        <authorList>
            <consortium name="Diatom Consortium"/>
            <person name="Grigoriev I."/>
            <person name="Grimwood J."/>
            <person name="Kuo A."/>
            <person name="Otillar R.P."/>
            <person name="Salamov A."/>
            <person name="Detter J.C."/>
            <person name="Lindquist E."/>
            <person name="Shapiro H."/>
            <person name="Lucas S."/>
            <person name="Glavina del Rio T."/>
            <person name="Pitluck S."/>
            <person name="Rokhsar D."/>
            <person name="Bowler C."/>
        </authorList>
    </citation>
    <scope>GENOME REANNOTATION</scope>
    <source>
        <strain evidence="8">CCAP 1055/1</strain>
    </source>
</reference>
<organism evidence="7 8">
    <name type="scientific">Phaeodactylum tricornutum (strain CCAP 1055/1)</name>
    <dbReference type="NCBI Taxonomy" id="556484"/>
    <lineage>
        <taxon>Eukaryota</taxon>
        <taxon>Sar</taxon>
        <taxon>Stramenopiles</taxon>
        <taxon>Ochrophyta</taxon>
        <taxon>Bacillariophyta</taxon>
        <taxon>Bacillariophyceae</taxon>
        <taxon>Bacillariophycidae</taxon>
        <taxon>Naviculales</taxon>
        <taxon>Phaeodactylaceae</taxon>
        <taxon>Phaeodactylum</taxon>
    </lineage>
</organism>
<keyword evidence="3" id="KW-0804">Transcription</keyword>
<dbReference type="PANTHER" id="PTHR46621:SF1">
    <property type="entry name" value="SNRNA-ACTIVATING PROTEIN COMPLEX SUBUNIT 4"/>
    <property type="match status" value="1"/>
</dbReference>
<evidence type="ECO:0000256" key="3">
    <source>
        <dbReference type="ARBA" id="ARBA00023163"/>
    </source>
</evidence>
<dbReference type="OrthoDB" id="2143914at2759"/>
<keyword evidence="8" id="KW-1185">Reference proteome</keyword>
<feature type="domain" description="Myb-like" evidence="5">
    <location>
        <begin position="310"/>
        <end position="364"/>
    </location>
</feature>
<dbReference type="SMART" id="SM00717">
    <property type="entry name" value="SANT"/>
    <property type="match status" value="3"/>
</dbReference>
<protein>
    <recommendedName>
        <fullName evidence="9">Myb-like domain-containing protein</fullName>
    </recommendedName>
</protein>
<evidence type="ECO:0000259" key="5">
    <source>
        <dbReference type="PROSITE" id="PS50090"/>
    </source>
</evidence>
<proteinExistence type="predicted"/>
<dbReference type="PROSITE" id="PS51294">
    <property type="entry name" value="HTH_MYB"/>
    <property type="match status" value="1"/>
</dbReference>
<dbReference type="GO" id="GO:0042796">
    <property type="term" value="P:snRNA transcription by RNA polymerase III"/>
    <property type="evidence" value="ECO:0007669"/>
    <property type="project" value="TreeGrafter"/>
</dbReference>
<dbReference type="Proteomes" id="UP000000759">
    <property type="component" value="Chromosome 28"/>
</dbReference>
<evidence type="ECO:0000256" key="2">
    <source>
        <dbReference type="ARBA" id="ARBA00023125"/>
    </source>
</evidence>
<evidence type="ECO:0000256" key="1">
    <source>
        <dbReference type="ARBA" id="ARBA00023015"/>
    </source>
</evidence>
<evidence type="ECO:0000313" key="8">
    <source>
        <dbReference type="Proteomes" id="UP000000759"/>
    </source>
</evidence>
<dbReference type="KEGG" id="pti:PHATRDRAFT_50318"/>
<dbReference type="RefSeq" id="XP_002185248.1">
    <property type="nucleotide sequence ID" value="XM_002185212.1"/>
</dbReference>
<dbReference type="GO" id="GO:0000978">
    <property type="term" value="F:RNA polymerase II cis-regulatory region sequence-specific DNA binding"/>
    <property type="evidence" value="ECO:0007669"/>
    <property type="project" value="TreeGrafter"/>
</dbReference>
<dbReference type="InterPro" id="IPR017930">
    <property type="entry name" value="Myb_dom"/>
</dbReference>
<dbReference type="CDD" id="cd00167">
    <property type="entry name" value="SANT"/>
    <property type="match status" value="1"/>
</dbReference>
<dbReference type="InterPro" id="IPR009057">
    <property type="entry name" value="Homeodomain-like_sf"/>
</dbReference>
<evidence type="ECO:0008006" key="9">
    <source>
        <dbReference type="Google" id="ProtNLM"/>
    </source>
</evidence>
<dbReference type="GO" id="GO:0001006">
    <property type="term" value="F:RNA polymerase III type 3 promoter sequence-specific DNA binding"/>
    <property type="evidence" value="ECO:0007669"/>
    <property type="project" value="TreeGrafter"/>
</dbReference>
<accession>B7GDP5</accession>
<gene>
    <name evidence="7" type="ORF">PHATRDRAFT_50318</name>
</gene>
<dbReference type="GO" id="GO:0019185">
    <property type="term" value="C:snRNA-activating protein complex"/>
    <property type="evidence" value="ECO:0007669"/>
    <property type="project" value="TreeGrafter"/>
</dbReference>
<dbReference type="PROSITE" id="PS50090">
    <property type="entry name" value="MYB_LIKE"/>
    <property type="match status" value="1"/>
</dbReference>
<dbReference type="PaxDb" id="2850-Phatr50318"/>
<reference evidence="7 8" key="1">
    <citation type="journal article" date="2008" name="Nature">
        <title>The Phaeodactylum genome reveals the evolutionary history of diatom genomes.</title>
        <authorList>
            <person name="Bowler C."/>
            <person name="Allen A.E."/>
            <person name="Badger J.H."/>
            <person name="Grimwood J."/>
            <person name="Jabbari K."/>
            <person name="Kuo A."/>
            <person name="Maheswari U."/>
            <person name="Martens C."/>
            <person name="Maumus F."/>
            <person name="Otillar R.P."/>
            <person name="Rayko E."/>
            <person name="Salamov A."/>
            <person name="Vandepoele K."/>
            <person name="Beszteri B."/>
            <person name="Gruber A."/>
            <person name="Heijde M."/>
            <person name="Katinka M."/>
            <person name="Mock T."/>
            <person name="Valentin K."/>
            <person name="Verret F."/>
            <person name="Berges J.A."/>
            <person name="Brownlee C."/>
            <person name="Cadoret J.P."/>
            <person name="Chiovitti A."/>
            <person name="Choi C.J."/>
            <person name="Coesel S."/>
            <person name="De Martino A."/>
            <person name="Detter J.C."/>
            <person name="Durkin C."/>
            <person name="Falciatore A."/>
            <person name="Fournet J."/>
            <person name="Haruta M."/>
            <person name="Huysman M.J."/>
            <person name="Jenkins B.D."/>
            <person name="Jiroutova K."/>
            <person name="Jorgensen R.E."/>
            <person name="Joubert Y."/>
            <person name="Kaplan A."/>
            <person name="Kroger N."/>
            <person name="Kroth P.G."/>
            <person name="La Roche J."/>
            <person name="Lindquist E."/>
            <person name="Lommer M."/>
            <person name="Martin-Jezequel V."/>
            <person name="Lopez P.J."/>
            <person name="Lucas S."/>
            <person name="Mangogna M."/>
            <person name="McGinnis K."/>
            <person name="Medlin L.K."/>
            <person name="Montsant A."/>
            <person name="Oudot-Le Secq M.P."/>
            <person name="Napoli C."/>
            <person name="Obornik M."/>
            <person name="Parker M.S."/>
            <person name="Petit J.L."/>
            <person name="Porcel B.M."/>
            <person name="Poulsen N."/>
            <person name="Robison M."/>
            <person name="Rychlewski L."/>
            <person name="Rynearson T.A."/>
            <person name="Schmutz J."/>
            <person name="Shapiro H."/>
            <person name="Siaut M."/>
            <person name="Stanley M."/>
            <person name="Sussman M.R."/>
            <person name="Taylor A.R."/>
            <person name="Vardi A."/>
            <person name="von Dassow P."/>
            <person name="Vyverman W."/>
            <person name="Willis A."/>
            <person name="Wyrwicz L.S."/>
            <person name="Rokhsar D.S."/>
            <person name="Weissenbach J."/>
            <person name="Armbrust E.V."/>
            <person name="Green B.R."/>
            <person name="Van de Peer Y."/>
            <person name="Grigoriev I.V."/>
        </authorList>
    </citation>
    <scope>NUCLEOTIDE SEQUENCE [LARGE SCALE GENOMIC DNA]</scope>
    <source>
        <strain evidence="7 8">CCAP 1055/1</strain>
    </source>
</reference>
<name>B7GDP5_PHATC</name>
<evidence type="ECO:0000256" key="4">
    <source>
        <dbReference type="ARBA" id="ARBA00023242"/>
    </source>
</evidence>
<dbReference type="STRING" id="556484.B7GDP5"/>
<dbReference type="InterPro" id="IPR051575">
    <property type="entry name" value="Myb-like_DNA-bd"/>
</dbReference>
<dbReference type="InParanoid" id="B7GDP5"/>
<dbReference type="PANTHER" id="PTHR46621">
    <property type="entry name" value="SNRNA-ACTIVATING PROTEIN COMPLEX SUBUNIT 4"/>
    <property type="match status" value="1"/>
</dbReference>
<dbReference type="EMBL" id="CM000630">
    <property type="protein sequence ID" value="EEC43380.1"/>
    <property type="molecule type" value="Genomic_DNA"/>
</dbReference>
<dbReference type="Gene3D" id="1.10.10.60">
    <property type="entry name" value="Homeodomain-like"/>
    <property type="match status" value="1"/>
</dbReference>
<dbReference type="HOGENOM" id="CLU_626246_0_0_1"/>
<evidence type="ECO:0000313" key="7">
    <source>
        <dbReference type="EMBL" id="EEC43380.1"/>
    </source>
</evidence>